<name>A0A815VXF2_9BILA</name>
<accession>A0A815VXF2</accession>
<evidence type="ECO:0000313" key="4">
    <source>
        <dbReference type="Proteomes" id="UP000663829"/>
    </source>
</evidence>
<dbReference type="Proteomes" id="UP000681722">
    <property type="component" value="Unassembled WGS sequence"/>
</dbReference>
<dbReference type="AlphaFoldDB" id="A0A815VXF2"/>
<dbReference type="Proteomes" id="UP000663829">
    <property type="component" value="Unassembled WGS sequence"/>
</dbReference>
<protein>
    <submittedName>
        <fullName evidence="2">Uncharacterized protein</fullName>
    </submittedName>
</protein>
<sequence>MDRSNTDYQQRPQQQQRRRAASNQNSNDNQQKKRNTTSVFTEKIMLPINSKQYFEKFIKSELKQYKQITIQHRPSLSIVLRASSQEIMDKIRLLVQQCISTYEQNKKESIHHPSDYNR</sequence>
<dbReference type="EMBL" id="CAJOBC010090764">
    <property type="protein sequence ID" value="CAF4394242.1"/>
    <property type="molecule type" value="Genomic_DNA"/>
</dbReference>
<feature type="region of interest" description="Disordered" evidence="1">
    <location>
        <begin position="1"/>
        <end position="38"/>
    </location>
</feature>
<feature type="compositionally biased region" description="Low complexity" evidence="1">
    <location>
        <begin position="9"/>
        <end position="29"/>
    </location>
</feature>
<gene>
    <name evidence="2" type="ORF">GPM918_LOCUS38251</name>
    <name evidence="3" type="ORF">SRO942_LOCUS39064</name>
</gene>
<evidence type="ECO:0000313" key="2">
    <source>
        <dbReference type="EMBL" id="CAF1534570.1"/>
    </source>
</evidence>
<evidence type="ECO:0000256" key="1">
    <source>
        <dbReference type="SAM" id="MobiDB-lite"/>
    </source>
</evidence>
<keyword evidence="4" id="KW-1185">Reference proteome</keyword>
<dbReference type="EMBL" id="CAJNOQ010025164">
    <property type="protein sequence ID" value="CAF1534570.1"/>
    <property type="molecule type" value="Genomic_DNA"/>
</dbReference>
<reference evidence="2" key="1">
    <citation type="submission" date="2021-02" db="EMBL/GenBank/DDBJ databases">
        <authorList>
            <person name="Nowell W R."/>
        </authorList>
    </citation>
    <scope>NUCLEOTIDE SEQUENCE</scope>
</reference>
<evidence type="ECO:0000313" key="3">
    <source>
        <dbReference type="EMBL" id="CAF4394242.1"/>
    </source>
</evidence>
<organism evidence="2 4">
    <name type="scientific">Didymodactylos carnosus</name>
    <dbReference type="NCBI Taxonomy" id="1234261"/>
    <lineage>
        <taxon>Eukaryota</taxon>
        <taxon>Metazoa</taxon>
        <taxon>Spiralia</taxon>
        <taxon>Gnathifera</taxon>
        <taxon>Rotifera</taxon>
        <taxon>Eurotatoria</taxon>
        <taxon>Bdelloidea</taxon>
        <taxon>Philodinida</taxon>
        <taxon>Philodinidae</taxon>
        <taxon>Didymodactylos</taxon>
    </lineage>
</organism>
<comment type="caution">
    <text evidence="2">The sequence shown here is derived from an EMBL/GenBank/DDBJ whole genome shotgun (WGS) entry which is preliminary data.</text>
</comment>
<proteinExistence type="predicted"/>